<protein>
    <submittedName>
        <fullName evidence="2">Uncharacterized protein</fullName>
    </submittedName>
</protein>
<evidence type="ECO:0000256" key="1">
    <source>
        <dbReference type="SAM" id="MobiDB-lite"/>
    </source>
</evidence>
<comment type="caution">
    <text evidence="2">The sequence shown here is derived from an EMBL/GenBank/DDBJ whole genome shotgun (WGS) entry which is preliminary data.</text>
</comment>
<dbReference type="EMBL" id="BMAW01110668">
    <property type="protein sequence ID" value="GFT44283.1"/>
    <property type="molecule type" value="Genomic_DNA"/>
</dbReference>
<sequence>MKSDTGSGMRARRYEGFFLRKPIAAESERSFRVYLKRNTIVGRKSVSCPMPECMTSISYSFSPHRDWRRFLPSPLGVVSVSWSPADWQHSKTEQKLSFVAPGPSNGNFLIAAVAHRSLFFFPAKNPLIRRETTNKSCLVMRCVKEAFFKFPRSRANNAGNTAIDSTEEHLNKFSVGFEEKFGYLGCMLISLNELHTVTRLLIMGDYFKANELTQNLFSPQCSGRPEKSSTGDAPIGEKNPLLWDEKSEEEDIF</sequence>
<evidence type="ECO:0000313" key="3">
    <source>
        <dbReference type="Proteomes" id="UP000887013"/>
    </source>
</evidence>
<organism evidence="2 3">
    <name type="scientific">Nephila pilipes</name>
    <name type="common">Giant wood spider</name>
    <name type="synonym">Nephila maculata</name>
    <dbReference type="NCBI Taxonomy" id="299642"/>
    <lineage>
        <taxon>Eukaryota</taxon>
        <taxon>Metazoa</taxon>
        <taxon>Ecdysozoa</taxon>
        <taxon>Arthropoda</taxon>
        <taxon>Chelicerata</taxon>
        <taxon>Arachnida</taxon>
        <taxon>Araneae</taxon>
        <taxon>Araneomorphae</taxon>
        <taxon>Entelegynae</taxon>
        <taxon>Araneoidea</taxon>
        <taxon>Nephilidae</taxon>
        <taxon>Nephila</taxon>
    </lineage>
</organism>
<evidence type="ECO:0000313" key="2">
    <source>
        <dbReference type="EMBL" id="GFT44283.1"/>
    </source>
</evidence>
<dbReference type="AlphaFoldDB" id="A0A8X6NZP6"/>
<gene>
    <name evidence="2" type="ORF">NPIL_45471</name>
</gene>
<dbReference type="Proteomes" id="UP000887013">
    <property type="component" value="Unassembled WGS sequence"/>
</dbReference>
<reference evidence="2" key="1">
    <citation type="submission" date="2020-08" db="EMBL/GenBank/DDBJ databases">
        <title>Multicomponent nature underlies the extraordinary mechanical properties of spider dragline silk.</title>
        <authorList>
            <person name="Kono N."/>
            <person name="Nakamura H."/>
            <person name="Mori M."/>
            <person name="Yoshida Y."/>
            <person name="Ohtoshi R."/>
            <person name="Malay A.D."/>
            <person name="Moran D.A.P."/>
            <person name="Tomita M."/>
            <person name="Numata K."/>
            <person name="Arakawa K."/>
        </authorList>
    </citation>
    <scope>NUCLEOTIDE SEQUENCE</scope>
</reference>
<keyword evidence="3" id="KW-1185">Reference proteome</keyword>
<name>A0A8X6NZP6_NEPPI</name>
<feature type="region of interest" description="Disordered" evidence="1">
    <location>
        <begin position="218"/>
        <end position="253"/>
    </location>
</feature>
<accession>A0A8X6NZP6</accession>
<proteinExistence type="predicted"/>